<dbReference type="PANTHER" id="PTHR46224:SF6">
    <property type="entry name" value="ANKYRIN REPEAT FAMILY PROTEIN"/>
    <property type="match status" value="1"/>
</dbReference>
<dbReference type="InterPro" id="IPR019734">
    <property type="entry name" value="TPR_rpt"/>
</dbReference>
<dbReference type="SMART" id="SM00248">
    <property type="entry name" value="ANK"/>
    <property type="match status" value="3"/>
</dbReference>
<proteinExistence type="predicted"/>
<dbReference type="PROSITE" id="PS50297">
    <property type="entry name" value="ANK_REP_REGION"/>
    <property type="match status" value="1"/>
</dbReference>
<evidence type="ECO:0000313" key="6">
    <source>
        <dbReference type="Proteomes" id="UP000224567"/>
    </source>
</evidence>
<name>A0A2G2W799_CAPBA</name>
<dbReference type="AlphaFoldDB" id="A0A2G2W799"/>
<feature type="signal peptide" evidence="3">
    <location>
        <begin position="1"/>
        <end position="20"/>
    </location>
</feature>
<protein>
    <recommendedName>
        <fullName evidence="4">Serine/threonine-protein kinase BSK1-like TPR repeats domain-containing protein</fullName>
    </recommendedName>
</protein>
<accession>A0A2G2W799</accession>
<keyword evidence="2" id="KW-0802">TPR repeat</keyword>
<dbReference type="STRING" id="33114.A0A2G2W799"/>
<organism evidence="5 6">
    <name type="scientific">Capsicum baccatum</name>
    <name type="common">Peruvian pepper</name>
    <dbReference type="NCBI Taxonomy" id="33114"/>
    <lineage>
        <taxon>Eukaryota</taxon>
        <taxon>Viridiplantae</taxon>
        <taxon>Streptophyta</taxon>
        <taxon>Embryophyta</taxon>
        <taxon>Tracheophyta</taxon>
        <taxon>Spermatophyta</taxon>
        <taxon>Magnoliopsida</taxon>
        <taxon>eudicotyledons</taxon>
        <taxon>Gunneridae</taxon>
        <taxon>Pentapetalae</taxon>
        <taxon>asterids</taxon>
        <taxon>lamiids</taxon>
        <taxon>Solanales</taxon>
        <taxon>Solanaceae</taxon>
        <taxon>Solanoideae</taxon>
        <taxon>Capsiceae</taxon>
        <taxon>Capsicum</taxon>
    </lineage>
</organism>
<dbReference type="Pfam" id="PF00023">
    <property type="entry name" value="Ank"/>
    <property type="match status" value="1"/>
</dbReference>
<dbReference type="PROSITE" id="PS50005">
    <property type="entry name" value="TPR"/>
    <property type="match status" value="1"/>
</dbReference>
<dbReference type="Gene3D" id="1.25.40.20">
    <property type="entry name" value="Ankyrin repeat-containing domain"/>
    <property type="match status" value="2"/>
</dbReference>
<dbReference type="Gene3D" id="1.25.40.10">
    <property type="entry name" value="Tetratricopeptide repeat domain"/>
    <property type="match status" value="1"/>
</dbReference>
<feature type="domain" description="Serine/threonine-protein kinase BSK1-like TPR repeats" evidence="4">
    <location>
        <begin position="146"/>
        <end position="223"/>
    </location>
</feature>
<dbReference type="PROSITE" id="PS50088">
    <property type="entry name" value="ANK_REPEAT"/>
    <property type="match status" value="1"/>
</dbReference>
<dbReference type="InterPro" id="IPR058209">
    <property type="entry name" value="TPR_BSK1_C"/>
</dbReference>
<reference evidence="6" key="2">
    <citation type="journal article" date="2017" name="J. Anim. Genet.">
        <title>Multiple reference genome sequences of hot pepper reveal the massive evolution of plant disease resistance genes by retroduplication.</title>
        <authorList>
            <person name="Kim S."/>
            <person name="Park J."/>
            <person name="Yeom S.-I."/>
            <person name="Kim Y.-M."/>
            <person name="Seo E."/>
            <person name="Kim K.-T."/>
            <person name="Kim M.-S."/>
            <person name="Lee J.M."/>
            <person name="Cheong K."/>
            <person name="Shin H.-S."/>
            <person name="Kim S.-B."/>
            <person name="Han K."/>
            <person name="Lee J."/>
            <person name="Park M."/>
            <person name="Lee H.-A."/>
            <person name="Lee H.-Y."/>
            <person name="Lee Y."/>
            <person name="Oh S."/>
            <person name="Lee J.H."/>
            <person name="Choi E."/>
            <person name="Choi E."/>
            <person name="Lee S.E."/>
            <person name="Jeon J."/>
            <person name="Kim H."/>
            <person name="Choi G."/>
            <person name="Song H."/>
            <person name="Lee J."/>
            <person name="Lee S.-C."/>
            <person name="Kwon J.-K."/>
            <person name="Lee H.-Y."/>
            <person name="Koo N."/>
            <person name="Hong Y."/>
            <person name="Kim R.W."/>
            <person name="Kang W.-H."/>
            <person name="Huh J.H."/>
            <person name="Kang B.-C."/>
            <person name="Yang T.-J."/>
            <person name="Lee Y.-H."/>
            <person name="Bennetzen J.L."/>
            <person name="Choi D."/>
        </authorList>
    </citation>
    <scope>NUCLEOTIDE SEQUENCE [LARGE SCALE GENOMIC DNA]</scope>
    <source>
        <strain evidence="6">cv. PBC81</strain>
    </source>
</reference>
<dbReference type="SUPFAM" id="SSF48452">
    <property type="entry name" value="TPR-like"/>
    <property type="match status" value="1"/>
</dbReference>
<dbReference type="OrthoDB" id="20872at2759"/>
<feature type="chain" id="PRO_5013787407" description="Serine/threonine-protein kinase BSK1-like TPR repeats domain-containing protein" evidence="3">
    <location>
        <begin position="21"/>
        <end position="239"/>
    </location>
</feature>
<evidence type="ECO:0000256" key="1">
    <source>
        <dbReference type="PROSITE-ProRule" id="PRU00023"/>
    </source>
</evidence>
<dbReference type="Pfam" id="PF12796">
    <property type="entry name" value="Ank_2"/>
    <property type="match status" value="1"/>
</dbReference>
<keyword evidence="1" id="KW-0040">ANK repeat</keyword>
<keyword evidence="3" id="KW-0732">Signal</keyword>
<evidence type="ECO:0000256" key="2">
    <source>
        <dbReference type="PROSITE-ProRule" id="PRU00339"/>
    </source>
</evidence>
<evidence type="ECO:0000313" key="5">
    <source>
        <dbReference type="EMBL" id="PHT41069.1"/>
    </source>
</evidence>
<gene>
    <name evidence="5" type="ORF">CQW23_19923</name>
</gene>
<dbReference type="PANTHER" id="PTHR46224">
    <property type="entry name" value="ANKYRIN REPEAT FAMILY PROTEIN"/>
    <property type="match status" value="1"/>
</dbReference>
<dbReference type="InterPro" id="IPR011990">
    <property type="entry name" value="TPR-like_helical_dom_sf"/>
</dbReference>
<sequence length="239" mass="25593">MDRVGFAVFSICLTLFSVSGHIEVVKLLLSKGVNVDFQGDAGTPLMWAAGANVNVKAGDATTPLLIAALNGSAEIINCLLQAGADPNAVDKDGDKPIQLAAARGSRAAVEALLAVTPRIQSVPEWSVDGVIEFVESEYRREQVTPEAKKKAAEAKARGDDAFKRNDIATAIDAYTQAINFDPTDGTLFSNRSLCWIHMGQLEPALSDAKACRELRPYWAEACYREGTALRLLKACPSSP</sequence>
<dbReference type="InterPro" id="IPR051616">
    <property type="entry name" value="Cul2-RING_E3_ligase_SR"/>
</dbReference>
<dbReference type="Pfam" id="PF25575">
    <property type="entry name" value="TPR_BSK1_C"/>
    <property type="match status" value="1"/>
</dbReference>
<dbReference type="EMBL" id="MLFT02000008">
    <property type="protein sequence ID" value="PHT41069.1"/>
    <property type="molecule type" value="Genomic_DNA"/>
</dbReference>
<dbReference type="InterPro" id="IPR036770">
    <property type="entry name" value="Ankyrin_rpt-contain_sf"/>
</dbReference>
<reference evidence="5 6" key="1">
    <citation type="journal article" date="2017" name="Genome Biol.">
        <title>New reference genome sequences of hot pepper reveal the massive evolution of plant disease-resistance genes by retroduplication.</title>
        <authorList>
            <person name="Kim S."/>
            <person name="Park J."/>
            <person name="Yeom S.I."/>
            <person name="Kim Y.M."/>
            <person name="Seo E."/>
            <person name="Kim K.T."/>
            <person name="Kim M.S."/>
            <person name="Lee J.M."/>
            <person name="Cheong K."/>
            <person name="Shin H.S."/>
            <person name="Kim S.B."/>
            <person name="Han K."/>
            <person name="Lee J."/>
            <person name="Park M."/>
            <person name="Lee H.A."/>
            <person name="Lee H.Y."/>
            <person name="Lee Y."/>
            <person name="Oh S."/>
            <person name="Lee J.H."/>
            <person name="Choi E."/>
            <person name="Choi E."/>
            <person name="Lee S.E."/>
            <person name="Jeon J."/>
            <person name="Kim H."/>
            <person name="Choi G."/>
            <person name="Song H."/>
            <person name="Lee J."/>
            <person name="Lee S.C."/>
            <person name="Kwon J.K."/>
            <person name="Lee H.Y."/>
            <person name="Koo N."/>
            <person name="Hong Y."/>
            <person name="Kim R.W."/>
            <person name="Kang W.H."/>
            <person name="Huh J.H."/>
            <person name="Kang B.C."/>
            <person name="Yang T.J."/>
            <person name="Lee Y.H."/>
            <person name="Bennetzen J.L."/>
            <person name="Choi D."/>
        </authorList>
    </citation>
    <scope>NUCLEOTIDE SEQUENCE [LARGE SCALE GENOMIC DNA]</scope>
    <source>
        <strain evidence="6">cv. PBC81</strain>
    </source>
</reference>
<comment type="caution">
    <text evidence="5">The sequence shown here is derived from an EMBL/GenBank/DDBJ whole genome shotgun (WGS) entry which is preliminary data.</text>
</comment>
<evidence type="ECO:0000256" key="3">
    <source>
        <dbReference type="SAM" id="SignalP"/>
    </source>
</evidence>
<feature type="repeat" description="ANK" evidence="1">
    <location>
        <begin position="59"/>
        <end position="91"/>
    </location>
</feature>
<dbReference type="SUPFAM" id="SSF48403">
    <property type="entry name" value="Ankyrin repeat"/>
    <property type="match status" value="1"/>
</dbReference>
<keyword evidence="6" id="KW-1185">Reference proteome</keyword>
<feature type="repeat" description="TPR" evidence="2">
    <location>
        <begin position="151"/>
        <end position="184"/>
    </location>
</feature>
<dbReference type="Proteomes" id="UP000224567">
    <property type="component" value="Unassembled WGS sequence"/>
</dbReference>
<dbReference type="InterPro" id="IPR002110">
    <property type="entry name" value="Ankyrin_rpt"/>
</dbReference>
<evidence type="ECO:0000259" key="4">
    <source>
        <dbReference type="Pfam" id="PF25575"/>
    </source>
</evidence>